<evidence type="ECO:0000313" key="10">
    <source>
        <dbReference type="EMBL" id="GAA3945042.1"/>
    </source>
</evidence>
<evidence type="ECO:0000256" key="8">
    <source>
        <dbReference type="SAM" id="Phobius"/>
    </source>
</evidence>
<keyword evidence="4" id="KW-0479">Metal-binding</keyword>
<dbReference type="Proteomes" id="UP001501337">
    <property type="component" value="Unassembled WGS sequence"/>
</dbReference>
<organism evidence="10 11">
    <name type="scientific">Allohahella marinimesophila</name>
    <dbReference type="NCBI Taxonomy" id="1054972"/>
    <lineage>
        <taxon>Bacteria</taxon>
        <taxon>Pseudomonadati</taxon>
        <taxon>Pseudomonadota</taxon>
        <taxon>Gammaproteobacteria</taxon>
        <taxon>Oceanospirillales</taxon>
        <taxon>Hahellaceae</taxon>
        <taxon>Allohahella</taxon>
    </lineage>
</organism>
<feature type="chain" id="PRO_5045785228" evidence="9">
    <location>
        <begin position="20"/>
        <end position="251"/>
    </location>
</feature>
<dbReference type="Pfam" id="PF02167">
    <property type="entry name" value="Cytochrom_C1"/>
    <property type="match status" value="2"/>
</dbReference>
<gene>
    <name evidence="10" type="ORF">GCM10022278_00300</name>
</gene>
<keyword evidence="7 8" id="KW-0472">Membrane</keyword>
<dbReference type="InterPro" id="IPR036909">
    <property type="entry name" value="Cyt_c-like_dom_sf"/>
</dbReference>
<keyword evidence="11" id="KW-1185">Reference proteome</keyword>
<sequence length="251" mass="27998">MMSRLALAFAVMLPFTVHAAASKVALDKVDIDITDQPSLQRGVQLYTNYCMACHSLKYSRYERVADDIGIPHDLYLENLIFSDAKIGSLMENSMEPGLAQTWFGAAPPDLSLIARLRGADWLYTYLRTFYKDESRPWGVNNAVFKDVGMPHVLSQMQGLCASKPETGVQSEVDPMSGEIVGGGGCESYVTEGELTPAEFNSAMRDLTNFLVYVGEPSKLQANAIAPWVLLFLVILFIPVYLLNREYWKDIH</sequence>
<evidence type="ECO:0000256" key="5">
    <source>
        <dbReference type="ARBA" id="ARBA00022989"/>
    </source>
</evidence>
<reference evidence="11" key="1">
    <citation type="journal article" date="2019" name="Int. J. Syst. Evol. Microbiol.">
        <title>The Global Catalogue of Microorganisms (GCM) 10K type strain sequencing project: providing services to taxonomists for standard genome sequencing and annotation.</title>
        <authorList>
            <consortium name="The Broad Institute Genomics Platform"/>
            <consortium name="The Broad Institute Genome Sequencing Center for Infectious Disease"/>
            <person name="Wu L."/>
            <person name="Ma J."/>
        </authorList>
    </citation>
    <scope>NUCLEOTIDE SEQUENCE [LARGE SCALE GENOMIC DNA]</scope>
    <source>
        <strain evidence="11">JCM 17555</strain>
    </source>
</reference>
<comment type="caution">
    <text evidence="10">The sequence shown here is derived from an EMBL/GenBank/DDBJ whole genome shotgun (WGS) entry which is preliminary data.</text>
</comment>
<dbReference type="Gene3D" id="1.10.760.10">
    <property type="entry name" value="Cytochrome c-like domain"/>
    <property type="match status" value="1"/>
</dbReference>
<dbReference type="EMBL" id="BAABBO010000001">
    <property type="protein sequence ID" value="GAA3945042.1"/>
    <property type="molecule type" value="Genomic_DNA"/>
</dbReference>
<evidence type="ECO:0000256" key="4">
    <source>
        <dbReference type="ARBA" id="ARBA00022723"/>
    </source>
</evidence>
<keyword evidence="3 8" id="KW-0812">Transmembrane</keyword>
<dbReference type="RefSeq" id="WP_344802061.1">
    <property type="nucleotide sequence ID" value="NZ_BAABBO010000001.1"/>
</dbReference>
<dbReference type="PANTHER" id="PTHR10266">
    <property type="entry name" value="CYTOCHROME C1"/>
    <property type="match status" value="1"/>
</dbReference>
<protein>
    <submittedName>
        <fullName evidence="10">Cytochrome c1</fullName>
    </submittedName>
</protein>
<proteinExistence type="predicted"/>
<evidence type="ECO:0000256" key="7">
    <source>
        <dbReference type="ARBA" id="ARBA00023136"/>
    </source>
</evidence>
<accession>A0ABP7NF44</accession>
<evidence type="ECO:0000256" key="2">
    <source>
        <dbReference type="ARBA" id="ARBA00022617"/>
    </source>
</evidence>
<evidence type="ECO:0000313" key="11">
    <source>
        <dbReference type="Proteomes" id="UP001501337"/>
    </source>
</evidence>
<evidence type="ECO:0000256" key="9">
    <source>
        <dbReference type="SAM" id="SignalP"/>
    </source>
</evidence>
<evidence type="ECO:0000256" key="6">
    <source>
        <dbReference type="ARBA" id="ARBA00023004"/>
    </source>
</evidence>
<name>A0ABP7NF44_9GAMM</name>
<dbReference type="SUPFAM" id="SSF46626">
    <property type="entry name" value="Cytochrome c"/>
    <property type="match status" value="1"/>
</dbReference>
<evidence type="ECO:0000256" key="1">
    <source>
        <dbReference type="ARBA" id="ARBA00004370"/>
    </source>
</evidence>
<dbReference type="InterPro" id="IPR002326">
    <property type="entry name" value="Cyt_c1"/>
</dbReference>
<comment type="subcellular location">
    <subcellularLocation>
        <location evidence="1">Membrane</location>
    </subcellularLocation>
</comment>
<keyword evidence="5 8" id="KW-1133">Transmembrane helix</keyword>
<dbReference type="PANTHER" id="PTHR10266:SF3">
    <property type="entry name" value="CYTOCHROME C1, HEME PROTEIN, MITOCHONDRIAL"/>
    <property type="match status" value="1"/>
</dbReference>
<keyword evidence="9" id="KW-0732">Signal</keyword>
<keyword evidence="6" id="KW-0408">Iron</keyword>
<feature type="signal peptide" evidence="9">
    <location>
        <begin position="1"/>
        <end position="19"/>
    </location>
</feature>
<feature type="transmembrane region" description="Helical" evidence="8">
    <location>
        <begin position="224"/>
        <end position="242"/>
    </location>
</feature>
<keyword evidence="2" id="KW-0349">Heme</keyword>
<evidence type="ECO:0000256" key="3">
    <source>
        <dbReference type="ARBA" id="ARBA00022692"/>
    </source>
</evidence>